<dbReference type="Proteomes" id="UP001596514">
    <property type="component" value="Unassembled WGS sequence"/>
</dbReference>
<feature type="region of interest" description="Disordered" evidence="1">
    <location>
        <begin position="1"/>
        <end position="29"/>
    </location>
</feature>
<keyword evidence="3" id="KW-1185">Reference proteome</keyword>
<sequence length="140" mass="15680">MAHSMPARRDGTGSEKPSANDQDGARHESDSVPLWLAHLQLREGQKTISTSAPETSITIELDKADYEALSRKARLTGNRLVDVIHTAVQREIGNKPHVITLMHRWNLNREDLDVAAESLGVDQISEAEWGQIGIRPFRRH</sequence>
<reference evidence="3" key="1">
    <citation type="journal article" date="2019" name="Int. J. Syst. Evol. Microbiol.">
        <title>The Global Catalogue of Microorganisms (GCM) 10K type strain sequencing project: providing services to taxonomists for standard genome sequencing and annotation.</title>
        <authorList>
            <consortium name="The Broad Institute Genomics Platform"/>
            <consortium name="The Broad Institute Genome Sequencing Center for Infectious Disease"/>
            <person name="Wu L."/>
            <person name="Ma J."/>
        </authorList>
    </citation>
    <scope>NUCLEOTIDE SEQUENCE [LARGE SCALE GENOMIC DNA]</scope>
    <source>
        <strain evidence="3">JCM 10083</strain>
    </source>
</reference>
<gene>
    <name evidence="2" type="ORF">ACFQVD_30980</name>
</gene>
<dbReference type="RefSeq" id="WP_343970880.1">
    <property type="nucleotide sequence ID" value="NZ_BAAAGK010000087.1"/>
</dbReference>
<evidence type="ECO:0008006" key="4">
    <source>
        <dbReference type="Google" id="ProtNLM"/>
    </source>
</evidence>
<organism evidence="2 3">
    <name type="scientific">Streptosporangium amethystogenes subsp. fukuiense</name>
    <dbReference type="NCBI Taxonomy" id="698418"/>
    <lineage>
        <taxon>Bacteria</taxon>
        <taxon>Bacillati</taxon>
        <taxon>Actinomycetota</taxon>
        <taxon>Actinomycetes</taxon>
        <taxon>Streptosporangiales</taxon>
        <taxon>Streptosporangiaceae</taxon>
        <taxon>Streptosporangium</taxon>
    </lineage>
</organism>
<evidence type="ECO:0000256" key="1">
    <source>
        <dbReference type="SAM" id="MobiDB-lite"/>
    </source>
</evidence>
<dbReference type="EMBL" id="JBHTEE010000001">
    <property type="protein sequence ID" value="MFC7604542.1"/>
    <property type="molecule type" value="Genomic_DNA"/>
</dbReference>
<name>A0ABW2T7Q2_9ACTN</name>
<evidence type="ECO:0000313" key="3">
    <source>
        <dbReference type="Proteomes" id="UP001596514"/>
    </source>
</evidence>
<evidence type="ECO:0000313" key="2">
    <source>
        <dbReference type="EMBL" id="MFC7604542.1"/>
    </source>
</evidence>
<comment type="caution">
    <text evidence="2">The sequence shown here is derived from an EMBL/GenBank/DDBJ whole genome shotgun (WGS) entry which is preliminary data.</text>
</comment>
<protein>
    <recommendedName>
        <fullName evidence="4">CopG family transcriptional regulator</fullName>
    </recommendedName>
</protein>
<proteinExistence type="predicted"/>
<accession>A0ABW2T7Q2</accession>